<organism evidence="2 3">
    <name type="scientific">Flavivirga amylovorans</name>
    <dbReference type="NCBI Taxonomy" id="870486"/>
    <lineage>
        <taxon>Bacteria</taxon>
        <taxon>Pseudomonadati</taxon>
        <taxon>Bacteroidota</taxon>
        <taxon>Flavobacteriia</taxon>
        <taxon>Flavobacteriales</taxon>
        <taxon>Flavobacteriaceae</taxon>
        <taxon>Flavivirga</taxon>
    </lineage>
</organism>
<dbReference type="Proteomes" id="UP001176891">
    <property type="component" value="Unassembled WGS sequence"/>
</dbReference>
<name>A0ABT8X3L4_9FLAO</name>
<keyword evidence="1" id="KW-1133">Transmembrane helix</keyword>
<reference evidence="2" key="1">
    <citation type="submission" date="2023-07" db="EMBL/GenBank/DDBJ databases">
        <title>Two novel species in the genus Flavivirga.</title>
        <authorList>
            <person name="Kwon K."/>
        </authorList>
    </citation>
    <scope>NUCLEOTIDE SEQUENCE</scope>
    <source>
        <strain evidence="2">KACC 14157</strain>
    </source>
</reference>
<dbReference type="RefSeq" id="WP_303283127.1">
    <property type="nucleotide sequence ID" value="NZ_BAABCZ010000009.1"/>
</dbReference>
<dbReference type="InterPro" id="IPR021913">
    <property type="entry name" value="DUF3526"/>
</dbReference>
<dbReference type="Pfam" id="PF12040">
    <property type="entry name" value="DUF3526"/>
    <property type="match status" value="1"/>
</dbReference>
<keyword evidence="3" id="KW-1185">Reference proteome</keyword>
<comment type="caution">
    <text evidence="2">The sequence shown here is derived from an EMBL/GenBank/DDBJ whole genome shotgun (WGS) entry which is preliminary data.</text>
</comment>
<gene>
    <name evidence="2" type="ORF">Q4Q39_13965</name>
</gene>
<dbReference type="PANTHER" id="PTHR43471">
    <property type="entry name" value="ABC TRANSPORTER PERMEASE"/>
    <property type="match status" value="1"/>
</dbReference>
<evidence type="ECO:0000313" key="2">
    <source>
        <dbReference type="EMBL" id="MDO5988514.1"/>
    </source>
</evidence>
<keyword evidence="1" id="KW-0472">Membrane</keyword>
<feature type="transmembrane region" description="Helical" evidence="1">
    <location>
        <begin position="225"/>
        <end position="248"/>
    </location>
</feature>
<evidence type="ECO:0000256" key="1">
    <source>
        <dbReference type="SAM" id="Phobius"/>
    </source>
</evidence>
<evidence type="ECO:0000313" key="3">
    <source>
        <dbReference type="Proteomes" id="UP001176891"/>
    </source>
</evidence>
<feature type="transmembrane region" description="Helical" evidence="1">
    <location>
        <begin position="21"/>
        <end position="38"/>
    </location>
</feature>
<dbReference type="EMBL" id="JAUOEM010000004">
    <property type="protein sequence ID" value="MDO5988514.1"/>
    <property type="molecule type" value="Genomic_DNA"/>
</dbReference>
<protein>
    <submittedName>
        <fullName evidence="2">DUF3526 domain-containing protein</fullName>
    </submittedName>
</protein>
<accession>A0ABT8X3L4</accession>
<keyword evidence="1" id="KW-0812">Transmembrane</keyword>
<feature type="transmembrane region" description="Helical" evidence="1">
    <location>
        <begin position="443"/>
        <end position="463"/>
    </location>
</feature>
<feature type="transmembrane region" description="Helical" evidence="1">
    <location>
        <begin position="148"/>
        <end position="169"/>
    </location>
</feature>
<proteinExistence type="predicted"/>
<sequence>MLKYNFKYEWLLLIRKRWIQVLTILLFILFGFAVYNGTQKVDARNASISSAINEFKMEEKKMLVQFDSIEKGFKVNTSSWLLPTRPIVIGNLHPRVVNMPAKSTAFISTGQSDMFAHYVQPIVTGDDSTMNFKEMTSPVQLLFGSFDLTFVTVYLLPLLIIAFSFNILASERESGSLKLLASQPINIRTWVLQKLGLRFFWLVIAIIITLSLVFIVFGFDFKTSLTSFMALLSIIITYTLFWFVLAFATNIWIKSSAKNAITLIGFWILFVLLSPSLINQISNTLYPIPSRILMLNEMRSIKAEATKKQDEILDNFLRDHPEYATNDSTQVRGFYQKYMATQQLIQDELKPLLSEFDSQINNQHKLVNASIWLSPALIVQNSLNRIAGTSTEDYQDFKRQSLTFSKEWRNFFKPMMFKDEKFKKSDYKNLPKFEFSYANVNTYGKTLGLVILSSLILFLVLVLKPRKNQIELIS</sequence>
<dbReference type="PANTHER" id="PTHR43471:SF14">
    <property type="entry name" value="ABC-2 TYPE TRANSPORT SYSTEM PERMEASE PROTEIN"/>
    <property type="match status" value="1"/>
</dbReference>
<feature type="transmembrane region" description="Helical" evidence="1">
    <location>
        <begin position="199"/>
        <end position="219"/>
    </location>
</feature>
<feature type="transmembrane region" description="Helical" evidence="1">
    <location>
        <begin position="260"/>
        <end position="278"/>
    </location>
</feature>